<feature type="compositionally biased region" description="Basic and acidic residues" evidence="1">
    <location>
        <begin position="1"/>
        <end position="15"/>
    </location>
</feature>
<proteinExistence type="predicted"/>
<geneLocation type="plasmid" evidence="3 4">
    <name>pHTS138</name>
</geneLocation>
<dbReference type="Proteomes" id="UP000637819">
    <property type="component" value="Plasmid pHTS138"/>
</dbReference>
<gene>
    <name evidence="3" type="ORF">JMJ58_21150</name>
</gene>
<evidence type="ECO:0000313" key="3">
    <source>
        <dbReference type="EMBL" id="QRV17464.1"/>
    </source>
</evidence>
<keyword evidence="3" id="KW-0614">Plasmid</keyword>
<dbReference type="OrthoDB" id="255391at2157"/>
<organism evidence="3 4">
    <name type="scientific">Haloterrigena salifodinae</name>
    <dbReference type="NCBI Taxonomy" id="2675099"/>
    <lineage>
        <taxon>Archaea</taxon>
        <taxon>Methanobacteriati</taxon>
        <taxon>Methanobacteriota</taxon>
        <taxon>Stenosarchaea group</taxon>
        <taxon>Halobacteria</taxon>
        <taxon>Halobacteriales</taxon>
        <taxon>Natrialbaceae</taxon>
        <taxon>Haloterrigena</taxon>
    </lineage>
</organism>
<protein>
    <recommendedName>
        <fullName evidence="2">DUF7995 domain-containing protein</fullName>
    </recommendedName>
</protein>
<dbReference type="GeneID" id="62877688"/>
<reference evidence="3 4" key="1">
    <citation type="submission" date="2021-01" db="EMBL/GenBank/DDBJ databases">
        <title>Genome Sequence and Methylation Pattern of Haloterrigena salifodinae BOL5-1, An Extremely Halophilic Archaeon from a Bolivian Salt Mine.</title>
        <authorList>
            <person name="DasSarma P."/>
            <person name="Anton B.P."/>
            <person name="DasSarma S.L."/>
            <person name="von Ehrenheim H.A.L."/>
            <person name="Martinez F.L."/>
            <person name="Guzman D."/>
            <person name="Roberts R.J."/>
            <person name="DasSarma S."/>
        </authorList>
    </citation>
    <scope>NUCLEOTIDE SEQUENCE [LARGE SCALE GENOMIC DNA]</scope>
    <source>
        <strain evidence="3 4">BOL5-1</strain>
        <plasmid evidence="3 4">pHTS138</plasmid>
    </source>
</reference>
<dbReference type="KEGG" id="hsal:JMJ58_21150"/>
<name>A0A8T8E6H6_9EURY</name>
<evidence type="ECO:0000259" key="2">
    <source>
        <dbReference type="Pfam" id="PF25958"/>
    </source>
</evidence>
<dbReference type="RefSeq" id="WP_204749499.1">
    <property type="nucleotide sequence ID" value="NZ_CP069189.1"/>
</dbReference>
<feature type="region of interest" description="Disordered" evidence="1">
    <location>
        <begin position="1"/>
        <end position="22"/>
    </location>
</feature>
<sequence length="295" mass="32899">MDQQRPDHRELRPFGEDSSVIDPELEGKYEDAHRIEPSSAGNSIQATQKPKTKSNCRSCGVSIPSNRSKCLFCLTERIEPPDETTAASAENLLSVIFITVTARTHHEAIAKGTAGCRKLVSDDGPIDGYQLVDDIDEPAPQLVDRWASLPSAASLDSEAGEQFLEQLEDIVDKDIRRWSTASRELPILYDEWGDAVDDSKELSELEESQRWFVPALGLYETSRSNQPTKADPNIPSKTQLVCRHCEEETIHGFEVVILTQKQWSLQYQSGSATDVTPLVMAQPRVKIAITGQDRY</sequence>
<dbReference type="AlphaFoldDB" id="A0A8T8E6H6"/>
<dbReference type="EMBL" id="CP069189">
    <property type="protein sequence ID" value="QRV17464.1"/>
    <property type="molecule type" value="Genomic_DNA"/>
</dbReference>
<dbReference type="InterPro" id="IPR058308">
    <property type="entry name" value="DUF7995"/>
</dbReference>
<evidence type="ECO:0000256" key="1">
    <source>
        <dbReference type="SAM" id="MobiDB-lite"/>
    </source>
</evidence>
<evidence type="ECO:0000313" key="4">
    <source>
        <dbReference type="Proteomes" id="UP000637819"/>
    </source>
</evidence>
<keyword evidence="4" id="KW-1185">Reference proteome</keyword>
<dbReference type="Pfam" id="PF25958">
    <property type="entry name" value="DUF7995"/>
    <property type="match status" value="1"/>
</dbReference>
<accession>A0A8T8E6H6</accession>
<feature type="domain" description="DUF7995" evidence="2">
    <location>
        <begin position="94"/>
        <end position="174"/>
    </location>
</feature>